<dbReference type="InterPro" id="IPR036890">
    <property type="entry name" value="HATPase_C_sf"/>
</dbReference>
<organism evidence="17 18">
    <name type="scientific">Draconibacterium sediminis</name>
    <dbReference type="NCBI Taxonomy" id="1544798"/>
    <lineage>
        <taxon>Bacteria</taxon>
        <taxon>Pseudomonadati</taxon>
        <taxon>Bacteroidota</taxon>
        <taxon>Bacteroidia</taxon>
        <taxon>Marinilabiliales</taxon>
        <taxon>Prolixibacteraceae</taxon>
        <taxon>Draconibacterium</taxon>
    </lineage>
</organism>
<evidence type="ECO:0000313" key="17">
    <source>
        <dbReference type="EMBL" id="KJF44899.1"/>
    </source>
</evidence>
<comment type="subcellular location">
    <subcellularLocation>
        <location evidence="2">Cell membrane</location>
        <topology evidence="2">Multi-pass membrane protein</topology>
    </subcellularLocation>
</comment>
<dbReference type="InterPro" id="IPR013656">
    <property type="entry name" value="PAS_4"/>
</dbReference>
<keyword evidence="10" id="KW-0902">Two-component regulatory system</keyword>
<keyword evidence="11" id="KW-0472">Membrane</keyword>
<dbReference type="FunFam" id="3.30.565.10:FF:000010">
    <property type="entry name" value="Sensor histidine kinase RcsC"/>
    <property type="match status" value="1"/>
</dbReference>
<dbReference type="GO" id="GO:0000155">
    <property type="term" value="F:phosphorelay sensor kinase activity"/>
    <property type="evidence" value="ECO:0007669"/>
    <property type="project" value="InterPro"/>
</dbReference>
<reference evidence="17 18" key="1">
    <citation type="submission" date="2014-09" db="EMBL/GenBank/DDBJ databases">
        <title>Draft Genome Sequence of Draconibacterium sp. JN14CK-3.</title>
        <authorList>
            <person name="Dong C."/>
            <person name="Lai Q."/>
            <person name="Shao Z."/>
        </authorList>
    </citation>
    <scope>NUCLEOTIDE SEQUENCE [LARGE SCALE GENOMIC DNA]</scope>
    <source>
        <strain evidence="17 18">JN14CK-3</strain>
    </source>
</reference>
<evidence type="ECO:0000256" key="2">
    <source>
        <dbReference type="ARBA" id="ARBA00004651"/>
    </source>
</evidence>
<dbReference type="InterPro" id="IPR008207">
    <property type="entry name" value="Sig_transdc_His_kin_Hpt_dom"/>
</dbReference>
<protein>
    <recommendedName>
        <fullName evidence="3">histidine kinase</fullName>
        <ecNumber evidence="3">2.7.13.3</ecNumber>
    </recommendedName>
</protein>
<evidence type="ECO:0000256" key="9">
    <source>
        <dbReference type="ARBA" id="ARBA00022989"/>
    </source>
</evidence>
<dbReference type="SMART" id="SM00448">
    <property type="entry name" value="REC"/>
    <property type="match status" value="1"/>
</dbReference>
<dbReference type="InterPro" id="IPR011006">
    <property type="entry name" value="CheY-like_superfamily"/>
</dbReference>
<keyword evidence="18" id="KW-1185">Reference proteome</keyword>
<dbReference type="EMBL" id="JRHC01000001">
    <property type="protein sequence ID" value="KJF44899.1"/>
    <property type="molecule type" value="Genomic_DNA"/>
</dbReference>
<keyword evidence="6" id="KW-0812">Transmembrane</keyword>
<dbReference type="SMART" id="SM00387">
    <property type="entry name" value="HATPase_c"/>
    <property type="match status" value="1"/>
</dbReference>
<evidence type="ECO:0000256" key="12">
    <source>
        <dbReference type="PROSITE-ProRule" id="PRU00110"/>
    </source>
</evidence>
<keyword evidence="7" id="KW-0547">Nucleotide-binding</keyword>
<comment type="catalytic activity">
    <reaction evidence="1">
        <text>ATP + protein L-histidine = ADP + protein N-phospho-L-histidine.</text>
        <dbReference type="EC" id="2.7.13.3"/>
    </reaction>
</comment>
<dbReference type="SUPFAM" id="SSF55874">
    <property type="entry name" value="ATPase domain of HSP90 chaperone/DNA topoisomerase II/histidine kinase"/>
    <property type="match status" value="1"/>
</dbReference>
<dbReference type="InterPro" id="IPR003594">
    <property type="entry name" value="HATPase_dom"/>
</dbReference>
<dbReference type="Gene3D" id="1.20.120.160">
    <property type="entry name" value="HPT domain"/>
    <property type="match status" value="1"/>
</dbReference>
<dbReference type="SMART" id="SM00388">
    <property type="entry name" value="HisKA"/>
    <property type="match status" value="1"/>
</dbReference>
<dbReference type="SUPFAM" id="SSF47384">
    <property type="entry name" value="Homodimeric domain of signal transducing histidine kinase"/>
    <property type="match status" value="1"/>
</dbReference>
<evidence type="ECO:0000259" key="15">
    <source>
        <dbReference type="PROSITE" id="PS50110"/>
    </source>
</evidence>
<dbReference type="OrthoDB" id="1046984at2"/>
<dbReference type="Gene3D" id="3.40.50.2300">
    <property type="match status" value="1"/>
</dbReference>
<keyword evidence="9" id="KW-1133">Transmembrane helix</keyword>
<dbReference type="Pfam" id="PF00072">
    <property type="entry name" value="Response_reg"/>
    <property type="match status" value="1"/>
</dbReference>
<feature type="domain" description="Histidine kinase" evidence="14">
    <location>
        <begin position="313"/>
        <end position="534"/>
    </location>
</feature>
<feature type="modified residue" description="4-aspartylphosphate" evidence="13">
    <location>
        <position position="607"/>
    </location>
</feature>
<evidence type="ECO:0000256" key="1">
    <source>
        <dbReference type="ARBA" id="ARBA00000085"/>
    </source>
</evidence>
<dbReference type="Gene3D" id="1.10.287.130">
    <property type="match status" value="1"/>
</dbReference>
<feature type="modified residue" description="Phosphohistidine" evidence="12">
    <location>
        <position position="752"/>
    </location>
</feature>
<evidence type="ECO:0000256" key="7">
    <source>
        <dbReference type="ARBA" id="ARBA00022741"/>
    </source>
</evidence>
<comment type="caution">
    <text evidence="17">The sequence shown here is derived from an EMBL/GenBank/DDBJ whole genome shotgun (WGS) entry which is preliminary data.</text>
</comment>
<dbReference type="Gene3D" id="3.30.450.20">
    <property type="entry name" value="PAS domain"/>
    <property type="match status" value="1"/>
</dbReference>
<dbReference type="SUPFAM" id="SSF55785">
    <property type="entry name" value="PYP-like sensor domain (PAS domain)"/>
    <property type="match status" value="1"/>
</dbReference>
<dbReference type="CDD" id="cd00082">
    <property type="entry name" value="HisKA"/>
    <property type="match status" value="1"/>
</dbReference>
<feature type="domain" description="HPt" evidence="16">
    <location>
        <begin position="713"/>
        <end position="807"/>
    </location>
</feature>
<dbReference type="PROSITE" id="PS50894">
    <property type="entry name" value="HPT"/>
    <property type="match status" value="1"/>
</dbReference>
<dbReference type="STRING" id="1544798.LH29_05570"/>
<dbReference type="AlphaFoldDB" id="A0A0D8JDT9"/>
<dbReference type="InterPro" id="IPR035965">
    <property type="entry name" value="PAS-like_dom_sf"/>
</dbReference>
<evidence type="ECO:0000313" key="18">
    <source>
        <dbReference type="Proteomes" id="UP000032544"/>
    </source>
</evidence>
<evidence type="ECO:0000256" key="11">
    <source>
        <dbReference type="ARBA" id="ARBA00023136"/>
    </source>
</evidence>
<evidence type="ECO:0000256" key="5">
    <source>
        <dbReference type="ARBA" id="ARBA00022553"/>
    </source>
</evidence>
<evidence type="ECO:0000256" key="4">
    <source>
        <dbReference type="ARBA" id="ARBA00022475"/>
    </source>
</evidence>
<dbReference type="Proteomes" id="UP000032544">
    <property type="component" value="Unassembled WGS sequence"/>
</dbReference>
<proteinExistence type="predicted"/>
<dbReference type="InterPro" id="IPR004358">
    <property type="entry name" value="Sig_transdc_His_kin-like_C"/>
</dbReference>
<evidence type="ECO:0000256" key="13">
    <source>
        <dbReference type="PROSITE-ProRule" id="PRU00169"/>
    </source>
</evidence>
<dbReference type="SUPFAM" id="SSF52172">
    <property type="entry name" value="CheY-like"/>
    <property type="match status" value="1"/>
</dbReference>
<dbReference type="InterPro" id="IPR003661">
    <property type="entry name" value="HisK_dim/P_dom"/>
</dbReference>
<dbReference type="CDD" id="cd17546">
    <property type="entry name" value="REC_hyHK_CKI1_RcsC-like"/>
    <property type="match status" value="1"/>
</dbReference>
<dbReference type="Gene3D" id="3.30.565.10">
    <property type="entry name" value="Histidine kinase-like ATPase, C-terminal domain"/>
    <property type="match status" value="1"/>
</dbReference>
<dbReference type="InterPro" id="IPR036097">
    <property type="entry name" value="HisK_dim/P_sf"/>
</dbReference>
<evidence type="ECO:0000256" key="10">
    <source>
        <dbReference type="ARBA" id="ARBA00023012"/>
    </source>
</evidence>
<accession>A0A0D8JDT9</accession>
<dbReference type="SUPFAM" id="SSF47226">
    <property type="entry name" value="Histidine-containing phosphotransfer domain, HPT domain"/>
    <property type="match status" value="1"/>
</dbReference>
<dbReference type="Pfam" id="PF00512">
    <property type="entry name" value="HisKA"/>
    <property type="match status" value="1"/>
</dbReference>
<dbReference type="PANTHER" id="PTHR45339:SF1">
    <property type="entry name" value="HYBRID SIGNAL TRANSDUCTION HISTIDINE KINASE J"/>
    <property type="match status" value="1"/>
</dbReference>
<dbReference type="GO" id="GO:0005886">
    <property type="term" value="C:plasma membrane"/>
    <property type="evidence" value="ECO:0007669"/>
    <property type="project" value="UniProtKB-SubCell"/>
</dbReference>
<dbReference type="EC" id="2.7.13.3" evidence="3"/>
<name>A0A0D8JDT9_9BACT</name>
<keyword evidence="4" id="KW-1003">Cell membrane</keyword>
<dbReference type="PROSITE" id="PS50110">
    <property type="entry name" value="RESPONSE_REGULATORY"/>
    <property type="match status" value="1"/>
</dbReference>
<dbReference type="GO" id="GO:0005524">
    <property type="term" value="F:ATP binding"/>
    <property type="evidence" value="ECO:0007669"/>
    <property type="project" value="UniProtKB-KW"/>
</dbReference>
<keyword evidence="8" id="KW-0067">ATP-binding</keyword>
<evidence type="ECO:0000256" key="8">
    <source>
        <dbReference type="ARBA" id="ARBA00022840"/>
    </source>
</evidence>
<dbReference type="PROSITE" id="PS50109">
    <property type="entry name" value="HIS_KIN"/>
    <property type="match status" value="1"/>
</dbReference>
<dbReference type="InterPro" id="IPR001789">
    <property type="entry name" value="Sig_transdc_resp-reg_receiver"/>
</dbReference>
<evidence type="ECO:0000259" key="14">
    <source>
        <dbReference type="PROSITE" id="PS50109"/>
    </source>
</evidence>
<dbReference type="InterPro" id="IPR036641">
    <property type="entry name" value="HPT_dom_sf"/>
</dbReference>
<sequence>MPDNSNNFKLSLSSLSKTINSLLNKKELNEENLIQIEQWLSFHLNKIRIRKLEDVSIVGEKETEERTKKDGVFILNTAGDILLDPGFQNYHNDYTERPEKLNLADLVEESSLNEFNSAFLEALSEKKNTKAEVLLKTGINRQRECVLEFDMLASNTDNNRVIVYYSFKDLQHVHLADFQSIVLNNLPGMDVFLFDPEYRYILAGGKEKEKYNLTNSSFIGKTLFDVYTKQDQRRYFPFYNKAINGEFTEGEVRYKKDVYYIAAAPVKDIEGNTVAGILISQNATKDKILEEKLIKSKEEAQRANKAKSIFLANMSHEIRTPLNSIIGFTDQLKKTKLDAQQQKFISLINNSSEHLLYLVNEIVFLFKLGMDKVYIEKTSFSIKELLNELADDYTKQAAAKNLKFKMATDNAIPEFVQGDPFRLRQILMNLLVNALKYTEKGEITFSTTVTRKTKKMVELIFEVSDTGIGIDEKDLPYIFDVFEQGNKRTEKIRGGAGLGLGICKKLVTLFKGDITVSSKKNEGSTFRVNIPLELSKAKPRKEKVKSYDLDESLLRGKRILLADDDKHNRMLSELILKGWQTDFTLVKDGAEALEELKDKQFDLVLLDIHMPRKNGVDVVKKVRANKGLNADTPFVALTANALKTDINTYLKVGFNDYVIKPFYELDLYNKVCNILQIEHNEKPSAVISETIFEEPETGDTFNVHDLEKTAAGDKQFFNSMIDNFTDNAATLLAEFEVGLKNEDWKTIGERAHKAIPSFKFFKLNGTANVLSKIEDLALKDRQFDALPDTVLKVSAQIEEIVKQAKAAKK</sequence>
<feature type="domain" description="Response regulatory" evidence="15">
    <location>
        <begin position="558"/>
        <end position="675"/>
    </location>
</feature>
<evidence type="ECO:0000259" key="16">
    <source>
        <dbReference type="PROSITE" id="PS50894"/>
    </source>
</evidence>
<dbReference type="InterPro" id="IPR005467">
    <property type="entry name" value="His_kinase_dom"/>
</dbReference>
<dbReference type="Pfam" id="PF08448">
    <property type="entry name" value="PAS_4"/>
    <property type="match status" value="1"/>
</dbReference>
<dbReference type="PRINTS" id="PR00344">
    <property type="entry name" value="BCTRLSENSOR"/>
</dbReference>
<dbReference type="Pfam" id="PF02518">
    <property type="entry name" value="HATPase_c"/>
    <property type="match status" value="1"/>
</dbReference>
<keyword evidence="5 13" id="KW-0597">Phosphoprotein</keyword>
<evidence type="ECO:0000256" key="6">
    <source>
        <dbReference type="ARBA" id="ARBA00022692"/>
    </source>
</evidence>
<evidence type="ECO:0000256" key="3">
    <source>
        <dbReference type="ARBA" id="ARBA00012438"/>
    </source>
</evidence>
<dbReference type="PANTHER" id="PTHR45339">
    <property type="entry name" value="HYBRID SIGNAL TRANSDUCTION HISTIDINE KINASE J"/>
    <property type="match status" value="1"/>
</dbReference>
<gene>
    <name evidence="17" type="ORF">LH29_05570</name>
</gene>
<dbReference type="RefSeq" id="WP_045026443.1">
    <property type="nucleotide sequence ID" value="NZ_JRHC01000001.1"/>
</dbReference>
<dbReference type="CDD" id="cd16922">
    <property type="entry name" value="HATPase_EvgS-ArcB-TorS-like"/>
    <property type="match status" value="1"/>
</dbReference>